<accession>A0ABQ6P4Y3</accession>
<dbReference type="InterPro" id="IPR047264">
    <property type="entry name" value="Cupin_HpaA-like_N"/>
</dbReference>
<dbReference type="InterPro" id="IPR018060">
    <property type="entry name" value="HTH_AraC"/>
</dbReference>
<protein>
    <submittedName>
        <fullName evidence="5">Helix-turn-helix domain-containing protein</fullName>
    </submittedName>
</protein>
<dbReference type="SUPFAM" id="SSF46689">
    <property type="entry name" value="Homeodomain-like"/>
    <property type="match status" value="1"/>
</dbReference>
<dbReference type="RefSeq" id="WP_317974118.1">
    <property type="nucleotide sequence ID" value="NZ_BTFW01000001.1"/>
</dbReference>
<gene>
    <name evidence="5" type="ORF">NUTIK01_10900</name>
</gene>
<name>A0ABQ6P4Y3_9SPHN</name>
<dbReference type="Proteomes" id="UP001187221">
    <property type="component" value="Unassembled WGS sequence"/>
</dbReference>
<reference evidence="5 6" key="1">
    <citation type="submission" date="2023-06" db="EMBL/GenBank/DDBJ databases">
        <title>Draft genome sequence of Novosphingobium sp. strain IK01.</title>
        <authorList>
            <person name="Hatamoto M."/>
            <person name="Ikarashi T."/>
            <person name="Yamaguchi T."/>
        </authorList>
    </citation>
    <scope>NUCLEOTIDE SEQUENCE [LARGE SCALE GENOMIC DNA]</scope>
    <source>
        <strain evidence="5 6">IK01</strain>
    </source>
</reference>
<evidence type="ECO:0000313" key="6">
    <source>
        <dbReference type="Proteomes" id="UP001187221"/>
    </source>
</evidence>
<evidence type="ECO:0000256" key="2">
    <source>
        <dbReference type="ARBA" id="ARBA00023125"/>
    </source>
</evidence>
<dbReference type="InterPro" id="IPR003313">
    <property type="entry name" value="AraC-bd"/>
</dbReference>
<sequence length="290" mass="31560">MVRPAIPSYTLYGEREPAIDSGFAHIETIAARSSLNDWEIKPHRHADFVQMLLVHRGQVRISFDGAVQALEGPLAVVVPPGIVHGFVFAADVEGHVVTLGADFAGRGRGRGEGDGLHRVLTRGQAAPLAPEPARRAAWLAGEMLALQVAARADHGWSDPLVLALAEALARCIVQETSERGPAPDPRIDRFAGLVEVHFRSHRDLAFYAAALGMTPRTLSRLTAARLGCTPMDVVHRRLVSEARRLLRYTNATAAQVAAELGFDDPSYFSRFYLRLTGRRPAQERASGGVR</sequence>
<evidence type="ECO:0000256" key="1">
    <source>
        <dbReference type="ARBA" id="ARBA00023015"/>
    </source>
</evidence>
<organism evidence="5 6">
    <name type="scientific">Novosphingobium pituita</name>
    <dbReference type="NCBI Taxonomy" id="3056842"/>
    <lineage>
        <taxon>Bacteria</taxon>
        <taxon>Pseudomonadati</taxon>
        <taxon>Pseudomonadota</taxon>
        <taxon>Alphaproteobacteria</taxon>
        <taxon>Sphingomonadales</taxon>
        <taxon>Sphingomonadaceae</taxon>
        <taxon>Novosphingobium</taxon>
    </lineage>
</organism>
<dbReference type="Gene3D" id="2.60.120.10">
    <property type="entry name" value="Jelly Rolls"/>
    <property type="match status" value="1"/>
</dbReference>
<keyword evidence="3" id="KW-0804">Transcription</keyword>
<keyword evidence="1" id="KW-0805">Transcription regulation</keyword>
<evidence type="ECO:0000259" key="4">
    <source>
        <dbReference type="PROSITE" id="PS01124"/>
    </source>
</evidence>
<feature type="domain" description="HTH araC/xylS-type" evidence="4">
    <location>
        <begin position="188"/>
        <end position="286"/>
    </location>
</feature>
<dbReference type="Pfam" id="PF02311">
    <property type="entry name" value="AraC_binding"/>
    <property type="match status" value="1"/>
</dbReference>
<dbReference type="PROSITE" id="PS01124">
    <property type="entry name" value="HTH_ARAC_FAMILY_2"/>
    <property type="match status" value="1"/>
</dbReference>
<dbReference type="SUPFAM" id="SSF51182">
    <property type="entry name" value="RmlC-like cupins"/>
    <property type="match status" value="1"/>
</dbReference>
<dbReference type="PANTHER" id="PTHR43280:SF32">
    <property type="entry name" value="TRANSCRIPTIONAL REGULATORY PROTEIN"/>
    <property type="match status" value="1"/>
</dbReference>
<dbReference type="PANTHER" id="PTHR43280">
    <property type="entry name" value="ARAC-FAMILY TRANSCRIPTIONAL REGULATOR"/>
    <property type="match status" value="1"/>
</dbReference>
<dbReference type="EMBL" id="BTFW01000001">
    <property type="protein sequence ID" value="GMM60313.1"/>
    <property type="molecule type" value="Genomic_DNA"/>
</dbReference>
<comment type="caution">
    <text evidence="5">The sequence shown here is derived from an EMBL/GenBank/DDBJ whole genome shotgun (WGS) entry which is preliminary data.</text>
</comment>
<dbReference type="InterPro" id="IPR011051">
    <property type="entry name" value="RmlC_Cupin_sf"/>
</dbReference>
<dbReference type="InterPro" id="IPR009057">
    <property type="entry name" value="Homeodomain-like_sf"/>
</dbReference>
<evidence type="ECO:0000256" key="3">
    <source>
        <dbReference type="ARBA" id="ARBA00023163"/>
    </source>
</evidence>
<dbReference type="CDD" id="cd06999">
    <property type="entry name" value="cupin_HpaA-like_N"/>
    <property type="match status" value="1"/>
</dbReference>
<dbReference type="Gene3D" id="1.10.10.60">
    <property type="entry name" value="Homeodomain-like"/>
    <property type="match status" value="1"/>
</dbReference>
<dbReference type="InterPro" id="IPR014710">
    <property type="entry name" value="RmlC-like_jellyroll"/>
</dbReference>
<proteinExistence type="predicted"/>
<keyword evidence="6" id="KW-1185">Reference proteome</keyword>
<keyword evidence="2" id="KW-0238">DNA-binding</keyword>
<dbReference type="SMART" id="SM00342">
    <property type="entry name" value="HTH_ARAC"/>
    <property type="match status" value="1"/>
</dbReference>
<dbReference type="Pfam" id="PF12833">
    <property type="entry name" value="HTH_18"/>
    <property type="match status" value="1"/>
</dbReference>
<evidence type="ECO:0000313" key="5">
    <source>
        <dbReference type="EMBL" id="GMM60313.1"/>
    </source>
</evidence>